<dbReference type="Ensembl" id="ENSMALT00000005687.1">
    <property type="protein sequence ID" value="ENSMALP00000005562.1"/>
    <property type="gene ID" value="ENSMALG00000003997.1"/>
</dbReference>
<evidence type="ECO:0000313" key="3">
    <source>
        <dbReference type="Proteomes" id="UP000261600"/>
    </source>
</evidence>
<protein>
    <recommendedName>
        <fullName evidence="1">Reverse transcriptase/retrotransposon-derived protein RNase H-like domain-containing protein</fullName>
    </recommendedName>
</protein>
<dbReference type="AlphaFoldDB" id="A0A3Q3ILB5"/>
<evidence type="ECO:0000313" key="2">
    <source>
        <dbReference type="Ensembl" id="ENSMALP00000005562.1"/>
    </source>
</evidence>
<keyword evidence="3" id="KW-1185">Reference proteome</keyword>
<evidence type="ECO:0000259" key="1">
    <source>
        <dbReference type="Pfam" id="PF17919"/>
    </source>
</evidence>
<reference evidence="2" key="1">
    <citation type="submission" date="2025-08" db="UniProtKB">
        <authorList>
            <consortium name="Ensembl"/>
        </authorList>
    </citation>
    <scope>IDENTIFICATION</scope>
</reference>
<dbReference type="SUPFAM" id="SSF56672">
    <property type="entry name" value="DNA/RNA polymerases"/>
    <property type="match status" value="1"/>
</dbReference>
<organism evidence="2 3">
    <name type="scientific">Monopterus albus</name>
    <name type="common">Swamp eel</name>
    <dbReference type="NCBI Taxonomy" id="43700"/>
    <lineage>
        <taxon>Eukaryota</taxon>
        <taxon>Metazoa</taxon>
        <taxon>Chordata</taxon>
        <taxon>Craniata</taxon>
        <taxon>Vertebrata</taxon>
        <taxon>Euteleostomi</taxon>
        <taxon>Actinopterygii</taxon>
        <taxon>Neopterygii</taxon>
        <taxon>Teleostei</taxon>
        <taxon>Neoteleostei</taxon>
        <taxon>Acanthomorphata</taxon>
        <taxon>Anabantaria</taxon>
        <taxon>Synbranchiformes</taxon>
        <taxon>Synbranchidae</taxon>
        <taxon>Monopterus</taxon>
    </lineage>
</organism>
<dbReference type="InterPro" id="IPR041577">
    <property type="entry name" value="RT_RNaseH_2"/>
</dbReference>
<dbReference type="InterPro" id="IPR050951">
    <property type="entry name" value="Retrovirus_Pol_polyprotein"/>
</dbReference>
<dbReference type="STRING" id="43700.ENSMALP00000005562"/>
<name>A0A3Q3ILB5_MONAL</name>
<dbReference type="PANTHER" id="PTHR37984">
    <property type="entry name" value="PROTEIN CBG26694"/>
    <property type="match status" value="1"/>
</dbReference>
<accession>A0A3Q3ILB5</accession>
<proteinExistence type="predicted"/>
<dbReference type="InterPro" id="IPR043128">
    <property type="entry name" value="Rev_trsase/Diguanyl_cyclase"/>
</dbReference>
<dbReference type="PANTHER" id="PTHR37984:SF9">
    <property type="entry name" value="INTEGRASE CATALYTIC DOMAIN-CONTAINING PROTEIN"/>
    <property type="match status" value="1"/>
</dbReference>
<dbReference type="Proteomes" id="UP000261600">
    <property type="component" value="Unplaced"/>
</dbReference>
<reference evidence="2" key="2">
    <citation type="submission" date="2025-09" db="UniProtKB">
        <authorList>
            <consortium name="Ensembl"/>
        </authorList>
    </citation>
    <scope>IDENTIFICATION</scope>
</reference>
<feature type="domain" description="Reverse transcriptase/retrotransposon-derived protein RNase H-like" evidence="1">
    <location>
        <begin position="88"/>
        <end position="152"/>
    </location>
</feature>
<dbReference type="Pfam" id="PF17919">
    <property type="entry name" value="RT_RNaseH_2"/>
    <property type="match status" value="1"/>
</dbReference>
<sequence length="203" mass="23683">MSLLFRRRLLPTFSKTHRCQSEVVFLGHIISASGIRPDSRKTEAIRDIKEPSNVSELRSFLGMVNQLGNWLKKTSHFVISFQRKTWVWDVDQARAFKTLKDALSSPPVLAMYHLNKEPKVSVDALSYGLGAVLLQEWGDKWKPVAYASRSHARSPQLNNAMRRWKRKACLFGDQALDLLPLRIQWFRMRLMQYLYFIVHVPRK</sequence>
<dbReference type="InterPro" id="IPR043502">
    <property type="entry name" value="DNA/RNA_pol_sf"/>
</dbReference>
<dbReference type="Gene3D" id="3.30.70.270">
    <property type="match status" value="1"/>
</dbReference>